<protein>
    <submittedName>
        <fullName evidence="1">Uncharacterized protein</fullName>
    </submittedName>
</protein>
<organism evidence="1 2">
    <name type="scientific">Terriglobus albidus</name>
    <dbReference type="NCBI Taxonomy" id="1592106"/>
    <lineage>
        <taxon>Bacteria</taxon>
        <taxon>Pseudomonadati</taxon>
        <taxon>Acidobacteriota</taxon>
        <taxon>Terriglobia</taxon>
        <taxon>Terriglobales</taxon>
        <taxon>Acidobacteriaceae</taxon>
        <taxon>Terriglobus</taxon>
    </lineage>
</organism>
<gene>
    <name evidence="1" type="ORF">FTW19_16285</name>
</gene>
<name>A0A5B9ECD4_9BACT</name>
<dbReference type="EMBL" id="CP042806">
    <property type="protein sequence ID" value="QEE29419.1"/>
    <property type="molecule type" value="Genomic_DNA"/>
</dbReference>
<reference evidence="1 2" key="1">
    <citation type="submission" date="2019-08" db="EMBL/GenBank/DDBJ databases">
        <title>Complete genome sequence of Terriglobus albidus strain ORNL.</title>
        <authorList>
            <person name="Podar M."/>
        </authorList>
    </citation>
    <scope>NUCLEOTIDE SEQUENCE [LARGE SCALE GENOMIC DNA]</scope>
    <source>
        <strain evidence="1 2">ORNL</strain>
    </source>
</reference>
<evidence type="ECO:0000313" key="1">
    <source>
        <dbReference type="EMBL" id="QEE29419.1"/>
    </source>
</evidence>
<sequence>MSHRPNLVRGLLIGATAGIAATLVMDQFQKFADAGQKAVEKQKKLAEGESEWAIAHEHRWRNCLRHTSLPGCG</sequence>
<accession>A0A5B9ECD4</accession>
<dbReference type="RefSeq" id="WP_147648611.1">
    <property type="nucleotide sequence ID" value="NZ_CP042806.1"/>
</dbReference>
<dbReference type="KEGG" id="talb:FTW19_16285"/>
<keyword evidence="2" id="KW-1185">Reference proteome</keyword>
<dbReference type="OrthoDB" id="67403at2"/>
<dbReference type="Proteomes" id="UP000321820">
    <property type="component" value="Chromosome"/>
</dbReference>
<evidence type="ECO:0000313" key="2">
    <source>
        <dbReference type="Proteomes" id="UP000321820"/>
    </source>
</evidence>
<proteinExistence type="predicted"/>
<dbReference type="AlphaFoldDB" id="A0A5B9ECD4"/>